<comment type="caution">
    <text evidence="1">The sequence shown here is derived from an EMBL/GenBank/DDBJ whole genome shotgun (WGS) entry which is preliminary data.</text>
</comment>
<dbReference type="EMBL" id="BOMV01000071">
    <property type="protein sequence ID" value="GIE99227.1"/>
    <property type="molecule type" value="Genomic_DNA"/>
</dbReference>
<organism evidence="1 2">
    <name type="scientific">Paractinoplanes rishiriensis</name>
    <dbReference type="NCBI Taxonomy" id="1050105"/>
    <lineage>
        <taxon>Bacteria</taxon>
        <taxon>Bacillati</taxon>
        <taxon>Actinomycetota</taxon>
        <taxon>Actinomycetes</taxon>
        <taxon>Micromonosporales</taxon>
        <taxon>Micromonosporaceae</taxon>
        <taxon>Paractinoplanes</taxon>
    </lineage>
</organism>
<evidence type="ECO:0000313" key="2">
    <source>
        <dbReference type="Proteomes" id="UP000636960"/>
    </source>
</evidence>
<accession>A0A919K4M7</accession>
<dbReference type="AlphaFoldDB" id="A0A919K4M7"/>
<protein>
    <submittedName>
        <fullName evidence="1">Uncharacterized protein</fullName>
    </submittedName>
</protein>
<reference evidence="1" key="1">
    <citation type="submission" date="2021-01" db="EMBL/GenBank/DDBJ databases">
        <title>Whole genome shotgun sequence of Actinoplanes rishiriensis NBRC 108556.</title>
        <authorList>
            <person name="Komaki H."/>
            <person name="Tamura T."/>
        </authorList>
    </citation>
    <scope>NUCLEOTIDE SEQUENCE</scope>
    <source>
        <strain evidence="1">NBRC 108556</strain>
    </source>
</reference>
<sequence>MVNVSGSKRPGLDEIAASVLIAAAVRAGPKRFPSASGRKTPAKVLTTMKSFGNLW</sequence>
<dbReference type="Proteomes" id="UP000636960">
    <property type="component" value="Unassembled WGS sequence"/>
</dbReference>
<proteinExistence type="predicted"/>
<gene>
    <name evidence="1" type="ORF">Ari01nite_66920</name>
</gene>
<keyword evidence="2" id="KW-1185">Reference proteome</keyword>
<evidence type="ECO:0000313" key="1">
    <source>
        <dbReference type="EMBL" id="GIE99227.1"/>
    </source>
</evidence>
<name>A0A919K4M7_9ACTN</name>